<protein>
    <submittedName>
        <fullName evidence="1">Uncharacterized protein</fullName>
    </submittedName>
</protein>
<organism evidence="1 2">
    <name type="scientific">Ceratodon purpureus</name>
    <name type="common">Fire moss</name>
    <name type="synonym">Dicranum purpureum</name>
    <dbReference type="NCBI Taxonomy" id="3225"/>
    <lineage>
        <taxon>Eukaryota</taxon>
        <taxon>Viridiplantae</taxon>
        <taxon>Streptophyta</taxon>
        <taxon>Embryophyta</taxon>
        <taxon>Bryophyta</taxon>
        <taxon>Bryophytina</taxon>
        <taxon>Bryopsida</taxon>
        <taxon>Dicranidae</taxon>
        <taxon>Pseudoditrichales</taxon>
        <taxon>Ditrichaceae</taxon>
        <taxon>Ceratodon</taxon>
    </lineage>
</organism>
<name>A0A8T0G7A0_CERPU</name>
<dbReference type="EMBL" id="CM026433">
    <property type="protein sequence ID" value="KAG0554910.1"/>
    <property type="molecule type" value="Genomic_DNA"/>
</dbReference>
<dbReference type="AlphaFoldDB" id="A0A8T0G7A0"/>
<reference evidence="1" key="1">
    <citation type="submission" date="2020-06" db="EMBL/GenBank/DDBJ databases">
        <title>WGS assembly of Ceratodon purpureus strain R40.</title>
        <authorList>
            <person name="Carey S.B."/>
            <person name="Jenkins J."/>
            <person name="Shu S."/>
            <person name="Lovell J.T."/>
            <person name="Sreedasyam A."/>
            <person name="Maumus F."/>
            <person name="Tiley G.P."/>
            <person name="Fernandez-Pozo N."/>
            <person name="Barry K."/>
            <person name="Chen C."/>
            <person name="Wang M."/>
            <person name="Lipzen A."/>
            <person name="Daum C."/>
            <person name="Saski C.A."/>
            <person name="Payton A.C."/>
            <person name="Mcbreen J.C."/>
            <person name="Conrad R.E."/>
            <person name="Kollar L.M."/>
            <person name="Olsson S."/>
            <person name="Huttunen S."/>
            <person name="Landis J.B."/>
            <person name="Wickett N.J."/>
            <person name="Johnson M.G."/>
            <person name="Rensing S.A."/>
            <person name="Grimwood J."/>
            <person name="Schmutz J."/>
            <person name="Mcdaniel S.F."/>
        </authorList>
    </citation>
    <scope>NUCLEOTIDE SEQUENCE</scope>
    <source>
        <strain evidence="1">R40</strain>
    </source>
</reference>
<accession>A0A8T0G7A0</accession>
<proteinExistence type="predicted"/>
<comment type="caution">
    <text evidence="1">The sequence shown here is derived from an EMBL/GenBank/DDBJ whole genome shotgun (WGS) entry which is preliminary data.</text>
</comment>
<keyword evidence="2" id="KW-1185">Reference proteome</keyword>
<dbReference type="Proteomes" id="UP000822688">
    <property type="component" value="Chromosome 12"/>
</dbReference>
<evidence type="ECO:0000313" key="1">
    <source>
        <dbReference type="EMBL" id="KAG0554910.1"/>
    </source>
</evidence>
<evidence type="ECO:0000313" key="2">
    <source>
        <dbReference type="Proteomes" id="UP000822688"/>
    </source>
</evidence>
<sequence length="65" mass="7110">MDTQLQHSIFLHASHSIVGSGRIILYMAIACKESKGELPCCSLGQLMEIRKLVNLALVEVGGDQR</sequence>
<gene>
    <name evidence="1" type="ORF">KC19_12G129400</name>
</gene>